<feature type="binding site" evidence="5">
    <location>
        <position position="66"/>
    </location>
    <ligand>
        <name>substrate</name>
    </ligand>
</feature>
<feature type="binding site" evidence="5">
    <location>
        <begin position="191"/>
        <end position="193"/>
    </location>
    <ligand>
        <name>substrate</name>
    </ligand>
</feature>
<dbReference type="EMBL" id="JAQGEF010000039">
    <property type="protein sequence ID" value="MDA3616688.1"/>
    <property type="molecule type" value="Genomic_DNA"/>
</dbReference>
<reference evidence="8 9" key="1">
    <citation type="submission" date="2022-12" db="EMBL/GenBank/DDBJ databases">
        <title>Chitinophagaceae gen. sp. nov., a new member of the family Chitinophagaceae, isolated from soil in a chemical factory.</title>
        <authorList>
            <person name="Ke Z."/>
        </authorList>
    </citation>
    <scope>NUCLEOTIDE SEQUENCE [LARGE SCALE GENOMIC DNA]</scope>
    <source>
        <strain evidence="8 9">LY-5</strain>
    </source>
</reference>
<comment type="cofactor">
    <cofactor evidence="5">
        <name>FMN</name>
        <dbReference type="ChEBI" id="CHEBI:58210"/>
    </cofactor>
    <text evidence="5">Binds 1 FMN per subunit.</text>
</comment>
<dbReference type="PANTHER" id="PTHR10851:SF0">
    <property type="entry name" value="PYRIDOXINE-5'-PHOSPHATE OXIDASE"/>
    <property type="match status" value="1"/>
</dbReference>
<protein>
    <recommendedName>
        <fullName evidence="5">Pyridoxine/pyridoxamine 5'-phosphate oxidase</fullName>
        <ecNumber evidence="5">1.4.3.5</ecNumber>
    </recommendedName>
    <alternativeName>
        <fullName evidence="5">PNP/PMP oxidase</fullName>
        <shortName evidence="5">PNPOx</shortName>
    </alternativeName>
    <alternativeName>
        <fullName evidence="5">Pyridoxal 5'-phosphate synthase</fullName>
    </alternativeName>
</protein>
<feature type="binding site" evidence="5">
    <location>
        <position position="127"/>
    </location>
    <ligand>
        <name>substrate</name>
    </ligand>
</feature>
<dbReference type="NCBIfam" id="TIGR00558">
    <property type="entry name" value="pdxH"/>
    <property type="match status" value="1"/>
</dbReference>
<evidence type="ECO:0000256" key="4">
    <source>
        <dbReference type="ARBA" id="ARBA00023002"/>
    </source>
</evidence>
<feature type="domain" description="Pyridoxine 5'-phosphate oxidase dimerisation C-terminal" evidence="7">
    <location>
        <begin position="172"/>
        <end position="213"/>
    </location>
</feature>
<comment type="catalytic activity">
    <reaction evidence="5">
        <text>pyridoxine 5'-phosphate + O2 = pyridoxal 5'-phosphate + H2O2</text>
        <dbReference type="Rhea" id="RHEA:15149"/>
        <dbReference type="ChEBI" id="CHEBI:15379"/>
        <dbReference type="ChEBI" id="CHEBI:16240"/>
        <dbReference type="ChEBI" id="CHEBI:58589"/>
        <dbReference type="ChEBI" id="CHEBI:597326"/>
        <dbReference type="EC" id="1.4.3.5"/>
    </reaction>
</comment>
<dbReference type="InterPro" id="IPR000659">
    <property type="entry name" value="Pyridox_Oxase"/>
</dbReference>
<keyword evidence="2 5" id="KW-0285">Flavoprotein</keyword>
<dbReference type="InterPro" id="IPR011576">
    <property type="entry name" value="Pyridox_Oxase_N"/>
</dbReference>
<comment type="pathway">
    <text evidence="5">Cofactor metabolism; pyridoxal 5'-phosphate salvage; pyridoxal 5'-phosphate from pyridoxamine 5'-phosphate: step 1/1.</text>
</comment>
<feature type="binding site" evidence="5">
    <location>
        <begin position="76"/>
        <end position="77"/>
    </location>
    <ligand>
        <name>FMN</name>
        <dbReference type="ChEBI" id="CHEBI:58210"/>
    </ligand>
</feature>
<comment type="catalytic activity">
    <reaction evidence="5">
        <text>pyridoxamine 5'-phosphate + O2 + H2O = pyridoxal 5'-phosphate + H2O2 + NH4(+)</text>
        <dbReference type="Rhea" id="RHEA:15817"/>
        <dbReference type="ChEBI" id="CHEBI:15377"/>
        <dbReference type="ChEBI" id="CHEBI:15379"/>
        <dbReference type="ChEBI" id="CHEBI:16240"/>
        <dbReference type="ChEBI" id="CHEBI:28938"/>
        <dbReference type="ChEBI" id="CHEBI:58451"/>
        <dbReference type="ChEBI" id="CHEBI:597326"/>
        <dbReference type="EC" id="1.4.3.5"/>
    </reaction>
</comment>
<dbReference type="PANTHER" id="PTHR10851">
    <property type="entry name" value="PYRIDOXINE-5-PHOSPHATE OXIDASE"/>
    <property type="match status" value="1"/>
</dbReference>
<evidence type="ECO:0000256" key="2">
    <source>
        <dbReference type="ARBA" id="ARBA00022630"/>
    </source>
</evidence>
<dbReference type="PROSITE" id="PS01064">
    <property type="entry name" value="PYRIDOX_OXIDASE"/>
    <property type="match status" value="1"/>
</dbReference>
<dbReference type="PIRSF" id="PIRSF000190">
    <property type="entry name" value="Pyd_amn-ph_oxd"/>
    <property type="match status" value="1"/>
</dbReference>
<gene>
    <name evidence="5 8" type="primary">pdxH</name>
    <name evidence="8" type="ORF">O3P16_17890</name>
</gene>
<dbReference type="HAMAP" id="MF_01629">
    <property type="entry name" value="PdxH"/>
    <property type="match status" value="1"/>
</dbReference>
<evidence type="ECO:0000256" key="1">
    <source>
        <dbReference type="ARBA" id="ARBA00007301"/>
    </source>
</evidence>
<dbReference type="GO" id="GO:0004733">
    <property type="term" value="F:pyridoxamine phosphate oxidase activity"/>
    <property type="evidence" value="ECO:0007669"/>
    <property type="project" value="UniProtKB-EC"/>
</dbReference>
<dbReference type="Pfam" id="PF01243">
    <property type="entry name" value="PNPOx_N"/>
    <property type="match status" value="1"/>
</dbReference>
<feature type="binding site" evidence="5">
    <location>
        <begin position="61"/>
        <end position="66"/>
    </location>
    <ligand>
        <name>FMN</name>
        <dbReference type="ChEBI" id="CHEBI:58210"/>
    </ligand>
</feature>
<keyword evidence="3 5" id="KW-0288">FMN</keyword>
<comment type="subunit">
    <text evidence="5">Homodimer.</text>
</comment>
<evidence type="ECO:0000259" key="7">
    <source>
        <dbReference type="Pfam" id="PF10590"/>
    </source>
</evidence>
<dbReference type="Gene3D" id="2.30.110.10">
    <property type="entry name" value="Electron Transport, Fmn-binding Protein, Chain A"/>
    <property type="match status" value="1"/>
</dbReference>
<comment type="function">
    <text evidence="5">Catalyzes the oxidation of either pyridoxine 5'-phosphate (PNP) or pyridoxamine 5'-phosphate (PMP) into pyridoxal 5'-phosphate (PLP).</text>
</comment>
<dbReference type="EC" id="1.4.3.5" evidence="5"/>
<feature type="binding site" evidence="5">
    <location>
        <position position="83"/>
    </location>
    <ligand>
        <name>FMN</name>
        <dbReference type="ChEBI" id="CHEBI:58210"/>
    </ligand>
</feature>
<evidence type="ECO:0000259" key="6">
    <source>
        <dbReference type="Pfam" id="PF01243"/>
    </source>
</evidence>
<proteinExistence type="inferred from homology"/>
<feature type="binding site" evidence="5">
    <location>
        <position position="105"/>
    </location>
    <ligand>
        <name>FMN</name>
        <dbReference type="ChEBI" id="CHEBI:58210"/>
    </ligand>
</feature>
<comment type="caution">
    <text evidence="5">Lacks conserved residue(s) required for the propagation of feature annotation.</text>
</comment>
<sequence>MSNIADIRTDYMMADLVEAEASQNAIEQFAKWWKQAQESRIEEINAMTLCTVGADLIPQGRIVLLKGFSDKGFEFYTNYQSNKGKELLAYPNASLVFFWKELQRQVRITGTVEKLSIEESTAYYHSRPRGSQLGAWASAQSTVIENRQVLSQKLSHFQQEYEGTDIPKPEYWGGYKVVPRLIEFWQGRPNRLHDRLLYTKADNNNWKIERLSP</sequence>
<dbReference type="RefSeq" id="WP_407033019.1">
    <property type="nucleotide sequence ID" value="NZ_JAQGEF010000039.1"/>
</dbReference>
<evidence type="ECO:0000313" key="8">
    <source>
        <dbReference type="EMBL" id="MDA3616688.1"/>
    </source>
</evidence>
<name>A0ABT4UPI8_9BACT</name>
<keyword evidence="4 5" id="KW-0560">Oxidoreductase</keyword>
<dbReference type="NCBIfam" id="NF004231">
    <property type="entry name" value="PRK05679.1"/>
    <property type="match status" value="1"/>
</dbReference>
<dbReference type="InterPro" id="IPR012349">
    <property type="entry name" value="Split_barrel_FMN-bd"/>
</dbReference>
<feature type="binding site" evidence="5">
    <location>
        <position position="195"/>
    </location>
    <ligand>
        <name>FMN</name>
        <dbReference type="ChEBI" id="CHEBI:58210"/>
    </ligand>
</feature>
<feature type="binding site" evidence="5">
    <location>
        <position position="185"/>
    </location>
    <ligand>
        <name>FMN</name>
        <dbReference type="ChEBI" id="CHEBI:58210"/>
    </ligand>
</feature>
<organism evidence="8 9">
    <name type="scientific">Polluticaenibacter yanchengensis</name>
    <dbReference type="NCBI Taxonomy" id="3014562"/>
    <lineage>
        <taxon>Bacteria</taxon>
        <taxon>Pseudomonadati</taxon>
        <taxon>Bacteroidota</taxon>
        <taxon>Chitinophagia</taxon>
        <taxon>Chitinophagales</taxon>
        <taxon>Chitinophagaceae</taxon>
        <taxon>Polluticaenibacter</taxon>
    </lineage>
</organism>
<dbReference type="Pfam" id="PF10590">
    <property type="entry name" value="PNP_phzG_C"/>
    <property type="match status" value="1"/>
</dbReference>
<evidence type="ECO:0000256" key="3">
    <source>
        <dbReference type="ARBA" id="ARBA00022643"/>
    </source>
</evidence>
<comment type="similarity">
    <text evidence="1 5">Belongs to the pyridoxamine 5'-phosphate oxidase family.</text>
</comment>
<feature type="binding site" evidence="5">
    <location>
        <begin position="140"/>
        <end position="141"/>
    </location>
    <ligand>
        <name>FMN</name>
        <dbReference type="ChEBI" id="CHEBI:58210"/>
    </ligand>
</feature>
<keyword evidence="9" id="KW-1185">Reference proteome</keyword>
<dbReference type="Proteomes" id="UP001210231">
    <property type="component" value="Unassembled WGS sequence"/>
</dbReference>
<comment type="pathway">
    <text evidence="5">Cofactor metabolism; pyridoxal 5'-phosphate salvage; pyridoxal 5'-phosphate from pyridoxine 5'-phosphate: step 1/1.</text>
</comment>
<feature type="binding site" evidence="5">
    <location>
        <position position="123"/>
    </location>
    <ligand>
        <name>substrate</name>
    </ligand>
</feature>
<dbReference type="SUPFAM" id="SSF50475">
    <property type="entry name" value="FMN-binding split barrel"/>
    <property type="match status" value="1"/>
</dbReference>
<evidence type="ECO:0000256" key="5">
    <source>
        <dbReference type="HAMAP-Rule" id="MF_01629"/>
    </source>
</evidence>
<dbReference type="InterPro" id="IPR019576">
    <property type="entry name" value="Pyridoxamine_oxidase_dimer_C"/>
</dbReference>
<feature type="binding site" evidence="5">
    <location>
        <position position="131"/>
    </location>
    <ligand>
        <name>substrate</name>
    </ligand>
</feature>
<dbReference type="InterPro" id="IPR019740">
    <property type="entry name" value="Pyridox_Oxase_CS"/>
</dbReference>
<comment type="caution">
    <text evidence="8">The sequence shown here is derived from an EMBL/GenBank/DDBJ whole genome shotgun (WGS) entry which is preliminary data.</text>
</comment>
<evidence type="ECO:0000313" key="9">
    <source>
        <dbReference type="Proteomes" id="UP001210231"/>
    </source>
</evidence>
<feature type="domain" description="Pyridoxamine 5'-phosphate oxidase N-terminal" evidence="6">
    <location>
        <begin position="35"/>
        <end position="158"/>
    </location>
</feature>
<accession>A0ABT4UPI8</accession>
<keyword evidence="5" id="KW-0664">Pyridoxine biosynthesis</keyword>